<sequence length="55" mass="6124">MVGVWEGDDEQTPTSTSESRIGGPPFVATAHHLPQHHPDNASSSHRHIPERVPFW</sequence>
<organism evidence="2 3">
    <name type="scientific">Hydnomerulius pinastri MD-312</name>
    <dbReference type="NCBI Taxonomy" id="994086"/>
    <lineage>
        <taxon>Eukaryota</taxon>
        <taxon>Fungi</taxon>
        <taxon>Dikarya</taxon>
        <taxon>Basidiomycota</taxon>
        <taxon>Agaricomycotina</taxon>
        <taxon>Agaricomycetes</taxon>
        <taxon>Agaricomycetidae</taxon>
        <taxon>Boletales</taxon>
        <taxon>Boletales incertae sedis</taxon>
        <taxon>Leucogyrophana</taxon>
    </lineage>
</organism>
<feature type="compositionally biased region" description="Acidic residues" evidence="1">
    <location>
        <begin position="1"/>
        <end position="11"/>
    </location>
</feature>
<dbReference type="AlphaFoldDB" id="A0A0C9WDC5"/>
<dbReference type="Proteomes" id="UP000053820">
    <property type="component" value="Unassembled WGS sequence"/>
</dbReference>
<protein>
    <submittedName>
        <fullName evidence="2">Uncharacterized protein</fullName>
    </submittedName>
</protein>
<evidence type="ECO:0000256" key="1">
    <source>
        <dbReference type="SAM" id="MobiDB-lite"/>
    </source>
</evidence>
<dbReference type="EMBL" id="KN839856">
    <property type="protein sequence ID" value="KIJ62362.1"/>
    <property type="molecule type" value="Genomic_DNA"/>
</dbReference>
<accession>A0A0C9WDC5</accession>
<keyword evidence="3" id="KW-1185">Reference proteome</keyword>
<dbReference type="HOGENOM" id="CLU_3032625_0_0_1"/>
<feature type="region of interest" description="Disordered" evidence="1">
    <location>
        <begin position="1"/>
        <end position="55"/>
    </location>
</feature>
<evidence type="ECO:0000313" key="3">
    <source>
        <dbReference type="Proteomes" id="UP000053820"/>
    </source>
</evidence>
<proteinExistence type="predicted"/>
<name>A0A0C9WDC5_9AGAM</name>
<reference evidence="2 3" key="1">
    <citation type="submission" date="2014-04" db="EMBL/GenBank/DDBJ databases">
        <title>Evolutionary Origins and Diversification of the Mycorrhizal Mutualists.</title>
        <authorList>
            <consortium name="DOE Joint Genome Institute"/>
            <consortium name="Mycorrhizal Genomics Consortium"/>
            <person name="Kohler A."/>
            <person name="Kuo A."/>
            <person name="Nagy L.G."/>
            <person name="Floudas D."/>
            <person name="Copeland A."/>
            <person name="Barry K.W."/>
            <person name="Cichocki N."/>
            <person name="Veneault-Fourrey C."/>
            <person name="LaButti K."/>
            <person name="Lindquist E.A."/>
            <person name="Lipzen A."/>
            <person name="Lundell T."/>
            <person name="Morin E."/>
            <person name="Murat C."/>
            <person name="Riley R."/>
            <person name="Ohm R."/>
            <person name="Sun H."/>
            <person name="Tunlid A."/>
            <person name="Henrissat B."/>
            <person name="Grigoriev I.V."/>
            <person name="Hibbett D.S."/>
            <person name="Martin F."/>
        </authorList>
    </citation>
    <scope>NUCLEOTIDE SEQUENCE [LARGE SCALE GENOMIC DNA]</scope>
    <source>
        <strain evidence="2 3">MD-312</strain>
    </source>
</reference>
<gene>
    <name evidence="2" type="ORF">HYDPIDRAFT_114906</name>
</gene>
<evidence type="ECO:0000313" key="2">
    <source>
        <dbReference type="EMBL" id="KIJ62362.1"/>
    </source>
</evidence>